<name>A0A6J5LHD7_9CAUD</name>
<dbReference type="InterPro" id="IPR029063">
    <property type="entry name" value="SAM-dependent_MTases_sf"/>
</dbReference>
<gene>
    <name evidence="1" type="ORF">UFOVP257_323</name>
</gene>
<dbReference type="EMBL" id="LR796274">
    <property type="protein sequence ID" value="CAB4133601.1"/>
    <property type="molecule type" value="Genomic_DNA"/>
</dbReference>
<dbReference type="Gene3D" id="3.40.50.150">
    <property type="entry name" value="Vaccinia Virus protein VP39"/>
    <property type="match status" value="1"/>
</dbReference>
<organism evidence="1">
    <name type="scientific">uncultured Caudovirales phage</name>
    <dbReference type="NCBI Taxonomy" id="2100421"/>
    <lineage>
        <taxon>Viruses</taxon>
        <taxon>Duplodnaviria</taxon>
        <taxon>Heunggongvirae</taxon>
        <taxon>Uroviricota</taxon>
        <taxon>Caudoviricetes</taxon>
        <taxon>Peduoviridae</taxon>
        <taxon>Maltschvirus</taxon>
        <taxon>Maltschvirus maltsch</taxon>
    </lineage>
</organism>
<reference evidence="1" key="1">
    <citation type="submission" date="2020-04" db="EMBL/GenBank/DDBJ databases">
        <authorList>
            <person name="Chiriac C."/>
            <person name="Salcher M."/>
            <person name="Ghai R."/>
            <person name="Kavagutti S V."/>
        </authorList>
    </citation>
    <scope>NUCLEOTIDE SEQUENCE</scope>
</reference>
<sequence length="171" mass="19816">MNQQYLNNYFSQFWRGQLNTYLYSGLGLAKKIKPEEWVLDVGCGINAFKPLVANLVGIDPAFGQADYQTTIEDFETEQRFDVALCLGSINFGSEETVKNQINCVVNLLNPTSRIYWRCNPGRQDHGNKECKEIDFFPWSEKLLNVYAKEFGFTVVDIKDDINNRIYCEWSR</sequence>
<protein>
    <submittedName>
        <fullName evidence="1">Uncharacterized protein</fullName>
    </submittedName>
</protein>
<dbReference type="SUPFAM" id="SSF53335">
    <property type="entry name" value="S-adenosyl-L-methionine-dependent methyltransferases"/>
    <property type="match status" value="1"/>
</dbReference>
<evidence type="ECO:0000313" key="1">
    <source>
        <dbReference type="EMBL" id="CAB4133601.1"/>
    </source>
</evidence>
<accession>A0A6J5LHD7</accession>
<proteinExistence type="predicted"/>